<dbReference type="PROSITE" id="PS50172">
    <property type="entry name" value="BRCT"/>
    <property type="match status" value="1"/>
</dbReference>
<evidence type="ECO:0000313" key="7">
    <source>
        <dbReference type="Proteomes" id="UP001604277"/>
    </source>
</evidence>
<dbReference type="Pfam" id="PF16589">
    <property type="entry name" value="BRCT_2"/>
    <property type="match status" value="1"/>
</dbReference>
<feature type="region of interest" description="Disordered" evidence="4">
    <location>
        <begin position="508"/>
        <end position="536"/>
    </location>
</feature>
<dbReference type="SMART" id="SM00292">
    <property type="entry name" value="BRCT"/>
    <property type="match status" value="1"/>
</dbReference>
<keyword evidence="3" id="KW-0539">Nucleus</keyword>
<dbReference type="InterPro" id="IPR001357">
    <property type="entry name" value="BRCT_dom"/>
</dbReference>
<sequence>MESECQYTVPYDDTVPLENHVPELGFLKLGTDTEVLVIPDSLENFEAQTEDDAEKEVVLDSDEERGHKNEAMNVMNGAKRKQSTSGYLRRLDSRVCAHAFQHVDSARRTRCDEESDAGPTSLDTGTRYQEQSITINNVLCSTANRKSIPMDGKEYHNQELRNMVRRSLSENVLDEKKLSSDKSLDKDIEKDVTYECGCARFNNMESPESAELSQARALDFVDHYLSISDLNLCEDVETRKTNRIKSPASSRSKGTQSLARRVNLGSIDSDSATFDWAGKQNENSGYTFLRKTDDLIFRREGDESGASSIHQESDIVGLQKKSFHLQSKEKLTGNISRSNNLGTKSICPNEVDRVASNSGMTVEYNFIELDEQFGAGKLERQVQKVGDERDTSDIFDVGFDTQMAAEAMEELIYAPPPTSNADFTCQGFDDAFVNSSEGANKKHKSKDRPYLEKAFLGSADKGKQAKRVKRSAKKVNGNLSCSLNEHFEGQRGTESPLLLKENLMMKEPLTEKDLNGRKPGNKKVSKHGRAPRTVVQQKEDGFTDKDNLKEMANVQKTNSVTLHMLHRELDSYSSVISFKKAEDSINGSEERTNDIMKSDAPLKRRNVISFHDDVCKIGVRGKCLKFGSSSCFQDTTYPVKQEDKLNPWIYPRRKRTHPNVARHSNSIQLPPSIVVHEQNENRCHTVNHRARKKVAGLLVYSPEFQYPSERNRLGSSTRQNSGDRNYQEINNNESSSTGVQVPVDLDSSKQSGILDGGCSTPSVGTSGTMKLDALSNGNSKALKVYKRGEKSKQSRKNLSRSPLMKELVRLGCSESLPDFLAKDSRRRRITAKACILFSQNLDANILKQQRKIVARLGFSIASCCPDATHFITDRFVRTRNMLEAIALGKPVVTHLWLESCGQAGYFINEKSYILRDDKKEKEIGFSMPVSLTRACQRPLLEGRRVFTTPNVKPGIDVIWCLVKAVHGQAFQKILSAKTKDHVIPDDLLILSCEEDYMVCAPFLEKGASVYSSELLLNGIVIQKLEYERSV</sequence>
<name>A0ABD1T4P9_9LAMI</name>
<proteinExistence type="predicted"/>
<feature type="compositionally biased region" description="Basic residues" evidence="4">
    <location>
        <begin position="519"/>
        <end position="530"/>
    </location>
</feature>
<keyword evidence="7" id="KW-1185">Reference proteome</keyword>
<dbReference type="Proteomes" id="UP001604277">
    <property type="component" value="Unassembled WGS sequence"/>
</dbReference>
<dbReference type="AlphaFoldDB" id="A0ABD1T4P9"/>
<comment type="subcellular location">
    <subcellularLocation>
        <location evidence="1">Nucleus</location>
    </subcellularLocation>
</comment>
<gene>
    <name evidence="6" type="ORF">Fot_31351</name>
</gene>
<accession>A0ABD1T4P9</accession>
<comment type="caution">
    <text evidence="6">The sequence shown here is derived from an EMBL/GenBank/DDBJ whole genome shotgun (WGS) entry which is preliminary data.</text>
</comment>
<organism evidence="6 7">
    <name type="scientific">Forsythia ovata</name>
    <dbReference type="NCBI Taxonomy" id="205694"/>
    <lineage>
        <taxon>Eukaryota</taxon>
        <taxon>Viridiplantae</taxon>
        <taxon>Streptophyta</taxon>
        <taxon>Embryophyta</taxon>
        <taxon>Tracheophyta</taxon>
        <taxon>Spermatophyta</taxon>
        <taxon>Magnoliopsida</taxon>
        <taxon>eudicotyledons</taxon>
        <taxon>Gunneridae</taxon>
        <taxon>Pentapetalae</taxon>
        <taxon>asterids</taxon>
        <taxon>lamiids</taxon>
        <taxon>Lamiales</taxon>
        <taxon>Oleaceae</taxon>
        <taxon>Forsythieae</taxon>
        <taxon>Forsythia</taxon>
    </lineage>
</organism>
<feature type="region of interest" description="Disordered" evidence="4">
    <location>
        <begin position="708"/>
        <end position="740"/>
    </location>
</feature>
<evidence type="ECO:0000256" key="2">
    <source>
        <dbReference type="ARBA" id="ARBA00022763"/>
    </source>
</evidence>
<evidence type="ECO:0000256" key="4">
    <source>
        <dbReference type="SAM" id="MobiDB-lite"/>
    </source>
</evidence>
<dbReference type="GO" id="GO:0006974">
    <property type="term" value="P:DNA damage response"/>
    <property type="evidence" value="ECO:0007669"/>
    <property type="project" value="UniProtKB-KW"/>
</dbReference>
<keyword evidence="2" id="KW-0227">DNA damage</keyword>
<dbReference type="GO" id="GO:0005634">
    <property type="term" value="C:nucleus"/>
    <property type="evidence" value="ECO:0007669"/>
    <property type="project" value="UniProtKB-SubCell"/>
</dbReference>
<evidence type="ECO:0000256" key="3">
    <source>
        <dbReference type="ARBA" id="ARBA00023242"/>
    </source>
</evidence>
<evidence type="ECO:0000313" key="6">
    <source>
        <dbReference type="EMBL" id="KAL2507704.1"/>
    </source>
</evidence>
<feature type="compositionally biased region" description="Polar residues" evidence="4">
    <location>
        <begin position="247"/>
        <end position="258"/>
    </location>
</feature>
<dbReference type="EMBL" id="JBFOLJ010000009">
    <property type="protein sequence ID" value="KAL2507704.1"/>
    <property type="molecule type" value="Genomic_DNA"/>
</dbReference>
<evidence type="ECO:0000256" key="1">
    <source>
        <dbReference type="ARBA" id="ARBA00004123"/>
    </source>
</evidence>
<feature type="domain" description="BRCT" evidence="5">
    <location>
        <begin position="850"/>
        <end position="914"/>
    </location>
</feature>
<reference evidence="7" key="1">
    <citation type="submission" date="2024-07" db="EMBL/GenBank/DDBJ databases">
        <title>Two chromosome-level genome assemblies of Korean endemic species Abeliophyllum distichum and Forsythia ovata (Oleaceae).</title>
        <authorList>
            <person name="Jang H."/>
        </authorList>
    </citation>
    <scope>NUCLEOTIDE SEQUENCE [LARGE SCALE GENOMIC DNA]</scope>
</reference>
<dbReference type="Gene3D" id="3.40.50.10190">
    <property type="entry name" value="BRCT domain"/>
    <property type="match status" value="2"/>
</dbReference>
<dbReference type="InterPro" id="IPR036420">
    <property type="entry name" value="BRCT_dom_sf"/>
</dbReference>
<dbReference type="PANTHER" id="PTHR23196:SF1">
    <property type="entry name" value="PAX-INTERACTING PROTEIN 1"/>
    <property type="match status" value="1"/>
</dbReference>
<protein>
    <recommendedName>
        <fullName evidence="5">BRCT domain-containing protein</fullName>
    </recommendedName>
</protein>
<feature type="region of interest" description="Disordered" evidence="4">
    <location>
        <begin position="242"/>
        <end position="262"/>
    </location>
</feature>
<dbReference type="InterPro" id="IPR051579">
    <property type="entry name" value="DDR_Transcriptional_Reg"/>
</dbReference>
<dbReference type="SUPFAM" id="SSF52113">
    <property type="entry name" value="BRCT domain"/>
    <property type="match status" value="1"/>
</dbReference>
<evidence type="ECO:0000259" key="5">
    <source>
        <dbReference type="PROSITE" id="PS50172"/>
    </source>
</evidence>
<dbReference type="PANTHER" id="PTHR23196">
    <property type="entry name" value="PAX TRANSCRIPTION ACTIVATION DOMAIN INTERACTING PROTEIN"/>
    <property type="match status" value="1"/>
</dbReference>
<feature type="compositionally biased region" description="Polar residues" evidence="4">
    <location>
        <begin position="713"/>
        <end position="739"/>
    </location>
</feature>
<dbReference type="CDD" id="cd17744">
    <property type="entry name" value="BRCT_MDC1_rpt1"/>
    <property type="match status" value="1"/>
</dbReference>
<dbReference type="CDD" id="cd18432">
    <property type="entry name" value="BRCT_PAXIP1_rpt6_like"/>
    <property type="match status" value="1"/>
</dbReference>